<reference evidence="3 4" key="1">
    <citation type="submission" date="2020-12" db="EMBL/GenBank/DDBJ databases">
        <title>Oil enriched cultivation method for isolating marine PHA-producing bacteria.</title>
        <authorList>
            <person name="Zheng W."/>
            <person name="Yu S."/>
            <person name="Huang Y."/>
        </authorList>
    </citation>
    <scope>NUCLEOTIDE SEQUENCE [LARGE SCALE GENOMIC DNA]</scope>
    <source>
        <strain evidence="3 4">SN0-2</strain>
    </source>
</reference>
<dbReference type="InterPro" id="IPR008979">
    <property type="entry name" value="Galactose-bd-like_sf"/>
</dbReference>
<accession>A0ABS3E6X1</accession>
<dbReference type="Gene3D" id="2.60.120.260">
    <property type="entry name" value="Galactose-binding domain-like"/>
    <property type="match status" value="1"/>
</dbReference>
<protein>
    <submittedName>
        <fullName evidence="3">Carbohydrate-binding protein</fullName>
    </submittedName>
</protein>
<dbReference type="SUPFAM" id="SSF49785">
    <property type="entry name" value="Galactose-binding domain-like"/>
    <property type="match status" value="1"/>
</dbReference>
<dbReference type="PROSITE" id="PS51175">
    <property type="entry name" value="CBM6"/>
    <property type="match status" value="1"/>
</dbReference>
<proteinExistence type="predicted"/>
<evidence type="ECO:0000256" key="1">
    <source>
        <dbReference type="ARBA" id="ARBA00022729"/>
    </source>
</evidence>
<dbReference type="EMBL" id="JAEKJR010000002">
    <property type="protein sequence ID" value="MBN8430997.1"/>
    <property type="molecule type" value="Genomic_DNA"/>
</dbReference>
<keyword evidence="4" id="KW-1185">Reference proteome</keyword>
<sequence length="117" mass="12385">MSGVQTEATSDAGGGQNVGYIDAGDWMAYHDINVKTAGTYQVEFRIAAETGGGSISLEQNEGTTVLGTINVQATGGWQNWTTISMQVQLNAGQQNFGVGVPQGGYNLNWIRMTPVVQ</sequence>
<keyword evidence="1" id="KW-0732">Signal</keyword>
<name>A0ABS3E6X1_9GAMM</name>
<dbReference type="Proteomes" id="UP000664293">
    <property type="component" value="Unassembled WGS sequence"/>
</dbReference>
<gene>
    <name evidence="3" type="ORF">JF535_09055</name>
</gene>
<feature type="domain" description="CBM6" evidence="2">
    <location>
        <begin position="1"/>
        <end position="113"/>
    </location>
</feature>
<comment type="caution">
    <text evidence="3">The sequence shown here is derived from an EMBL/GenBank/DDBJ whole genome shotgun (WGS) entry which is preliminary data.</text>
</comment>
<dbReference type="CDD" id="cd04080">
    <property type="entry name" value="CBM6_cellulase-like"/>
    <property type="match status" value="1"/>
</dbReference>
<evidence type="ECO:0000259" key="2">
    <source>
        <dbReference type="PROSITE" id="PS51175"/>
    </source>
</evidence>
<dbReference type="InterPro" id="IPR006584">
    <property type="entry name" value="Cellulose-bd_IV"/>
</dbReference>
<dbReference type="InterPro" id="IPR005084">
    <property type="entry name" value="CBM6"/>
</dbReference>
<evidence type="ECO:0000313" key="3">
    <source>
        <dbReference type="EMBL" id="MBN8430997.1"/>
    </source>
</evidence>
<dbReference type="Pfam" id="PF03422">
    <property type="entry name" value="CBM_6"/>
    <property type="match status" value="1"/>
</dbReference>
<dbReference type="SMART" id="SM00606">
    <property type="entry name" value="CBD_IV"/>
    <property type="match status" value="1"/>
</dbReference>
<organism evidence="3 4">
    <name type="scientific">Microbulbifer salipaludis</name>
    <dbReference type="NCBI Taxonomy" id="187980"/>
    <lineage>
        <taxon>Bacteria</taxon>
        <taxon>Pseudomonadati</taxon>
        <taxon>Pseudomonadota</taxon>
        <taxon>Gammaproteobacteria</taxon>
        <taxon>Cellvibrionales</taxon>
        <taxon>Microbulbiferaceae</taxon>
        <taxon>Microbulbifer</taxon>
    </lineage>
</organism>
<evidence type="ECO:0000313" key="4">
    <source>
        <dbReference type="Proteomes" id="UP000664293"/>
    </source>
</evidence>